<comment type="caution">
    <text evidence="1">The sequence shown here is derived from an EMBL/GenBank/DDBJ whole genome shotgun (WGS) entry which is preliminary data.</text>
</comment>
<evidence type="ECO:0000313" key="1">
    <source>
        <dbReference type="EMBL" id="MBE7942642.1"/>
    </source>
</evidence>
<dbReference type="Proteomes" id="UP000715965">
    <property type="component" value="Unassembled WGS sequence"/>
</dbReference>
<accession>A0ABR9SJZ9</accession>
<reference evidence="1 2" key="1">
    <citation type="submission" date="2020-10" db="EMBL/GenBank/DDBJ databases">
        <title>Draft genome of Ramlibacter aquaticus LMG 30558.</title>
        <authorList>
            <person name="Props R."/>
        </authorList>
    </citation>
    <scope>NUCLEOTIDE SEQUENCE [LARGE SCALE GENOMIC DNA]</scope>
    <source>
        <strain evidence="1 2">LMG 30558</strain>
    </source>
</reference>
<name>A0ABR9SJZ9_9BURK</name>
<dbReference type="EMBL" id="JADDOJ010000117">
    <property type="protein sequence ID" value="MBE7942642.1"/>
    <property type="molecule type" value="Genomic_DNA"/>
</dbReference>
<evidence type="ECO:0000313" key="2">
    <source>
        <dbReference type="Proteomes" id="UP000715965"/>
    </source>
</evidence>
<dbReference type="Pfam" id="PF13318">
    <property type="entry name" value="AtzG-like"/>
    <property type="match status" value="1"/>
</dbReference>
<keyword evidence="2" id="KW-1185">Reference proteome</keyword>
<organism evidence="1 2">
    <name type="scientific">Ramlibacter aquaticus</name>
    <dbReference type="NCBI Taxonomy" id="2780094"/>
    <lineage>
        <taxon>Bacteria</taxon>
        <taxon>Pseudomonadati</taxon>
        <taxon>Pseudomonadota</taxon>
        <taxon>Betaproteobacteria</taxon>
        <taxon>Burkholderiales</taxon>
        <taxon>Comamonadaceae</taxon>
        <taxon>Ramlibacter</taxon>
    </lineage>
</organism>
<gene>
    <name evidence="1" type="ORF">IM725_18895</name>
</gene>
<protein>
    <submittedName>
        <fullName evidence="1">DUF4089 domain-containing protein</fullName>
    </submittedName>
</protein>
<dbReference type="InterPro" id="IPR025148">
    <property type="entry name" value="AtzG-like"/>
</dbReference>
<sequence>MPPAGPTAAQVLAHVHASAALLGLPLDEARAQAVAGHLLRSAGLAALLEAVPMPPDLEPAEVWCPAPFPGEDPA</sequence>
<proteinExistence type="predicted"/>